<sequence length="74" mass="8117">MSPICVMCEVQGVKLSAEFAVRLLSAEISRQCVSTALQKKPFAIRCRSTNRQSLISAVFGSAGVSPSRLFRRLK</sequence>
<name>A0ABT2ER87_9BACT</name>
<protein>
    <submittedName>
        <fullName evidence="1">Uncharacterized protein</fullName>
    </submittedName>
</protein>
<reference evidence="1 2" key="1">
    <citation type="submission" date="2022-08" db="EMBL/GenBank/DDBJ databases">
        <title>Bacterial and archaeal communities from various locations to study Microbial Dark Matter (Phase II).</title>
        <authorList>
            <person name="Stepanauskas R."/>
        </authorList>
    </citation>
    <scope>NUCLEOTIDE SEQUENCE [LARGE SCALE GENOMIC DNA]</scope>
    <source>
        <strain evidence="1 2">PD1</strain>
    </source>
</reference>
<keyword evidence="2" id="KW-1185">Reference proteome</keyword>
<evidence type="ECO:0000313" key="1">
    <source>
        <dbReference type="EMBL" id="MCS3920483.1"/>
    </source>
</evidence>
<dbReference type="EMBL" id="JANUCP010000005">
    <property type="protein sequence ID" value="MCS3920483.1"/>
    <property type="molecule type" value="Genomic_DNA"/>
</dbReference>
<gene>
    <name evidence="1" type="ORF">M2350_002912</name>
</gene>
<organism evidence="1 2">
    <name type="scientific">Candidatus Fervidibacter sacchari</name>
    <dbReference type="NCBI Taxonomy" id="1448929"/>
    <lineage>
        <taxon>Bacteria</taxon>
        <taxon>Candidatus Fervidibacterota</taxon>
        <taxon>Candidatus Fervidibacter</taxon>
    </lineage>
</organism>
<evidence type="ECO:0000313" key="2">
    <source>
        <dbReference type="Proteomes" id="UP001204798"/>
    </source>
</evidence>
<accession>A0ABT2ER87</accession>
<proteinExistence type="predicted"/>
<comment type="caution">
    <text evidence="1">The sequence shown here is derived from an EMBL/GenBank/DDBJ whole genome shotgun (WGS) entry which is preliminary data.</text>
</comment>
<dbReference type="Proteomes" id="UP001204798">
    <property type="component" value="Unassembled WGS sequence"/>
</dbReference>